<feature type="compositionally biased region" description="Basic and acidic residues" evidence="1">
    <location>
        <begin position="22"/>
        <end position="38"/>
    </location>
</feature>
<evidence type="ECO:0000313" key="3">
    <source>
        <dbReference type="EMBL" id="KAH7309687.1"/>
    </source>
</evidence>
<keyword evidence="4" id="KW-1185">Reference proteome</keyword>
<protein>
    <submittedName>
        <fullName evidence="3">Heterokaryon incompatibility protein-domain-containing protein</fullName>
    </submittedName>
</protein>
<dbReference type="InterPro" id="IPR010730">
    <property type="entry name" value="HET"/>
</dbReference>
<feature type="domain" description="Heterokaryon incompatibility" evidence="2">
    <location>
        <begin position="266"/>
        <end position="411"/>
    </location>
</feature>
<dbReference type="AlphaFoldDB" id="A0A8K0SJF4"/>
<gene>
    <name evidence="3" type="ORF">B0I35DRAFT_440462</name>
</gene>
<dbReference type="PANTHER" id="PTHR33112">
    <property type="entry name" value="DOMAIN PROTEIN, PUTATIVE-RELATED"/>
    <property type="match status" value="1"/>
</dbReference>
<reference evidence="3" key="1">
    <citation type="journal article" date="2021" name="Nat. Commun.">
        <title>Genetic determinants of endophytism in the Arabidopsis root mycobiome.</title>
        <authorList>
            <person name="Mesny F."/>
            <person name="Miyauchi S."/>
            <person name="Thiergart T."/>
            <person name="Pickel B."/>
            <person name="Atanasova L."/>
            <person name="Karlsson M."/>
            <person name="Huettel B."/>
            <person name="Barry K.W."/>
            <person name="Haridas S."/>
            <person name="Chen C."/>
            <person name="Bauer D."/>
            <person name="Andreopoulos W."/>
            <person name="Pangilinan J."/>
            <person name="LaButti K."/>
            <person name="Riley R."/>
            <person name="Lipzen A."/>
            <person name="Clum A."/>
            <person name="Drula E."/>
            <person name="Henrissat B."/>
            <person name="Kohler A."/>
            <person name="Grigoriev I.V."/>
            <person name="Martin F.M."/>
            <person name="Hacquard S."/>
        </authorList>
    </citation>
    <scope>NUCLEOTIDE SEQUENCE</scope>
    <source>
        <strain evidence="3">MPI-CAGE-CH-0235</strain>
    </source>
</reference>
<dbReference type="Proteomes" id="UP000813444">
    <property type="component" value="Unassembled WGS sequence"/>
</dbReference>
<feature type="region of interest" description="Disordered" evidence="1">
    <location>
        <begin position="1"/>
        <end position="63"/>
    </location>
</feature>
<name>A0A8K0SJF4_9HYPO</name>
<feature type="compositionally biased region" description="Basic residues" evidence="1">
    <location>
        <begin position="1"/>
        <end position="17"/>
    </location>
</feature>
<dbReference type="Pfam" id="PF06985">
    <property type="entry name" value="HET"/>
    <property type="match status" value="1"/>
</dbReference>
<organism evidence="3 4">
    <name type="scientific">Stachybotrys elegans</name>
    <dbReference type="NCBI Taxonomy" id="80388"/>
    <lineage>
        <taxon>Eukaryota</taxon>
        <taxon>Fungi</taxon>
        <taxon>Dikarya</taxon>
        <taxon>Ascomycota</taxon>
        <taxon>Pezizomycotina</taxon>
        <taxon>Sordariomycetes</taxon>
        <taxon>Hypocreomycetidae</taxon>
        <taxon>Hypocreales</taxon>
        <taxon>Stachybotryaceae</taxon>
        <taxon>Stachybotrys</taxon>
    </lineage>
</organism>
<evidence type="ECO:0000256" key="1">
    <source>
        <dbReference type="SAM" id="MobiDB-lite"/>
    </source>
</evidence>
<accession>A0A8K0SJF4</accession>
<proteinExistence type="predicted"/>
<dbReference type="EMBL" id="JAGPNK010000013">
    <property type="protein sequence ID" value="KAH7309687.1"/>
    <property type="molecule type" value="Genomic_DNA"/>
</dbReference>
<sequence length="738" mass="84019">MPRPMARRRAATGRKGRTPPPESREDHQISKGQRKERPTPSQETQNQEPSTSSQPMAPSSKPFIPSIPTGDLCSFCSKLDLSKLATLPNNRYQFHIIADVGDWYYQTQETTCPLCLILRMQKLDLSTELESRDDEVLCAADFFHLTPLAFLPHARTPGADPFCLLRIDQRFLRSLKDPGHTDALQWFRRRAQGLAVISFPGSSHSLLHFRGAPAFFDVSVAHRWLRYCEQHHGDDCSVGGRKLDFLVLIDCESQQIVHCDLKNVEYVALSYVWGSSGDSATKKARRKSRPRKLPQPVALDKLPATIHDAILVTTSLGFRYLWVDQLCIDQQDAKTKHKEIMRMGDIYKGAHVTIIAAAGEYSEYGLPGVRSSRNQQPVARLGDAKITLTQCDPHVSILGSKWSTRRWTFQEGRLSRRRLVFTDQQVYFECNTMNCWENVDVNLDNWHLGDIRKNFRSGVMSATMLGSPEYGIQALKDPYVLYLDAINNYSSRDITFEEDTLRAFQGIMDNFSQQPEVSMAQICGLPFPRLVCQHTHKSGATDTCLQKMNDWFAQSLCWGYSGLPGDSPRTSFPSWTWAGWRGQVYYYTRQIVVDDGQPWRAVSIAFLSDKNDPMEVTLADLQLPSLIPRVLRLSVFLVPPSTFKKRGADLVAGKSMNISCYMESYVRRAVEEYTMGEGGWRVVYVNNHKGDCHCLVLKPADNGYFTRLGRLSFLPLYEKDFREELLGYDWEPVTFDII</sequence>
<evidence type="ECO:0000259" key="2">
    <source>
        <dbReference type="Pfam" id="PF06985"/>
    </source>
</evidence>
<dbReference type="OrthoDB" id="5428863at2759"/>
<comment type="caution">
    <text evidence="3">The sequence shown here is derived from an EMBL/GenBank/DDBJ whole genome shotgun (WGS) entry which is preliminary data.</text>
</comment>
<evidence type="ECO:0000313" key="4">
    <source>
        <dbReference type="Proteomes" id="UP000813444"/>
    </source>
</evidence>
<dbReference type="PANTHER" id="PTHR33112:SF1">
    <property type="entry name" value="HETEROKARYON INCOMPATIBILITY DOMAIN-CONTAINING PROTEIN"/>
    <property type="match status" value="1"/>
</dbReference>
<feature type="compositionally biased region" description="Polar residues" evidence="1">
    <location>
        <begin position="39"/>
        <end position="57"/>
    </location>
</feature>